<dbReference type="RefSeq" id="WP_068372415.1">
    <property type="nucleotide sequence ID" value="NZ_LSNE01000003.1"/>
</dbReference>
<organism evidence="2 3">
    <name type="scientific">Paraglaciecola hydrolytica</name>
    <dbReference type="NCBI Taxonomy" id="1799789"/>
    <lineage>
        <taxon>Bacteria</taxon>
        <taxon>Pseudomonadati</taxon>
        <taxon>Pseudomonadota</taxon>
        <taxon>Gammaproteobacteria</taxon>
        <taxon>Alteromonadales</taxon>
        <taxon>Alteromonadaceae</taxon>
        <taxon>Paraglaciecola</taxon>
    </lineage>
</organism>
<comment type="caution">
    <text evidence="2">The sequence shown here is derived from an EMBL/GenBank/DDBJ whole genome shotgun (WGS) entry which is preliminary data.</text>
</comment>
<reference evidence="3" key="1">
    <citation type="submission" date="2016-02" db="EMBL/GenBank/DDBJ databases">
        <authorList>
            <person name="Schultz-Johansen M."/>
            <person name="Glaring M.A."/>
            <person name="Bech P.K."/>
            <person name="Stougaard P."/>
        </authorList>
    </citation>
    <scope>NUCLEOTIDE SEQUENCE [LARGE SCALE GENOMIC DNA]</scope>
    <source>
        <strain evidence="3">S66</strain>
    </source>
</reference>
<keyword evidence="1" id="KW-1133">Transmembrane helix</keyword>
<dbReference type="STRING" id="1799789.AX660_06095"/>
<evidence type="ECO:0000256" key="1">
    <source>
        <dbReference type="SAM" id="Phobius"/>
    </source>
</evidence>
<evidence type="ECO:0000313" key="2">
    <source>
        <dbReference type="EMBL" id="KXI29620.1"/>
    </source>
</evidence>
<dbReference type="OrthoDB" id="6227277at2"/>
<protein>
    <submittedName>
        <fullName evidence="2">Uncharacterized protein</fullName>
    </submittedName>
</protein>
<accession>A0A136A3B6</accession>
<sequence>MNKADFESDLQQQLVALNREKQPERELWSGIELALVNSPDVVNKPKSGKIYALVAGVALIGLVSLLSFHTAQKHPNGSDLIASLSAQHQQQKQALLVQFQDQPALTSNWQEQVAELDKAELAIKAALKNEPNNMALLKLLQNVYQQQISLIERVHSPKWSQI</sequence>
<dbReference type="AlphaFoldDB" id="A0A136A3B6"/>
<gene>
    <name evidence="2" type="ORF">AX660_06095</name>
</gene>
<name>A0A136A3B6_9ALTE</name>
<keyword evidence="1" id="KW-0472">Membrane</keyword>
<dbReference type="Proteomes" id="UP000070299">
    <property type="component" value="Unassembled WGS sequence"/>
</dbReference>
<evidence type="ECO:0000313" key="3">
    <source>
        <dbReference type="Proteomes" id="UP000070299"/>
    </source>
</evidence>
<proteinExistence type="predicted"/>
<keyword evidence="3" id="KW-1185">Reference proteome</keyword>
<dbReference type="EMBL" id="LSNE01000003">
    <property type="protein sequence ID" value="KXI29620.1"/>
    <property type="molecule type" value="Genomic_DNA"/>
</dbReference>
<keyword evidence="1" id="KW-0812">Transmembrane</keyword>
<feature type="transmembrane region" description="Helical" evidence="1">
    <location>
        <begin position="50"/>
        <end position="68"/>
    </location>
</feature>